<name>A0A3B3VAY9_9TELE</name>
<dbReference type="GeneTree" id="ENSGT00940000155374"/>
<evidence type="ECO:0000256" key="11">
    <source>
        <dbReference type="ARBA" id="ARBA00023065"/>
    </source>
</evidence>
<keyword evidence="12 17" id="KW-0472">Membrane</keyword>
<dbReference type="PROSITE" id="PS00888">
    <property type="entry name" value="CNMP_BINDING_1"/>
    <property type="match status" value="1"/>
</dbReference>
<evidence type="ECO:0000256" key="13">
    <source>
        <dbReference type="ARBA" id="ARBA00023149"/>
    </source>
</evidence>
<dbReference type="InterPro" id="IPR018490">
    <property type="entry name" value="cNMP-bd_dom_sf"/>
</dbReference>
<keyword evidence="7" id="KW-0552">Olfaction</keyword>
<dbReference type="InterPro" id="IPR014710">
    <property type="entry name" value="RmlC-like_jellyroll"/>
</dbReference>
<dbReference type="GO" id="GO:0017071">
    <property type="term" value="C:intracellular cyclic nucleotide activated cation channel complex"/>
    <property type="evidence" value="ECO:0007669"/>
    <property type="project" value="TreeGrafter"/>
</dbReference>
<dbReference type="FunFam" id="1.20.5.300:FF:000002">
    <property type="entry name" value="Cyclic nucleotide-gated channel alpha 3"/>
    <property type="match status" value="1"/>
</dbReference>
<dbReference type="GO" id="GO:0030552">
    <property type="term" value="F:cAMP binding"/>
    <property type="evidence" value="ECO:0007669"/>
    <property type="project" value="UniProtKB-KW"/>
</dbReference>
<keyword evidence="14" id="KW-1071">Ligand-gated ion channel</keyword>
<dbReference type="FunFam" id="1.10.287.70:FF:000030">
    <property type="entry name" value="Cyclic nucleotide-gated channel alpha 3"/>
    <property type="match status" value="1"/>
</dbReference>
<keyword evidence="15" id="KW-0407">Ion channel</keyword>
<feature type="transmembrane region" description="Helical" evidence="17">
    <location>
        <begin position="297"/>
        <end position="321"/>
    </location>
</feature>
<evidence type="ECO:0000256" key="1">
    <source>
        <dbReference type="ARBA" id="ARBA00004141"/>
    </source>
</evidence>
<keyword evidence="6 17" id="KW-0812">Transmembrane</keyword>
<proteinExistence type="predicted"/>
<dbReference type="InterPro" id="IPR050866">
    <property type="entry name" value="CNG_cation_channel"/>
</dbReference>
<evidence type="ECO:0000256" key="4">
    <source>
        <dbReference type="ARBA" id="ARBA00022566"/>
    </source>
</evidence>
<evidence type="ECO:0000256" key="7">
    <source>
        <dbReference type="ARBA" id="ARBA00022725"/>
    </source>
</evidence>
<keyword evidence="5" id="KW-0716">Sensory transduction</keyword>
<dbReference type="PROSITE" id="PS50042">
    <property type="entry name" value="CNMP_BINDING_3"/>
    <property type="match status" value="1"/>
</dbReference>
<dbReference type="Pfam" id="PF00520">
    <property type="entry name" value="Ion_trans"/>
    <property type="match status" value="1"/>
</dbReference>
<evidence type="ECO:0000256" key="14">
    <source>
        <dbReference type="ARBA" id="ARBA00023286"/>
    </source>
</evidence>
<dbReference type="Gene3D" id="1.10.287.630">
    <property type="entry name" value="Helix hairpin bin"/>
    <property type="match status" value="1"/>
</dbReference>
<evidence type="ECO:0000256" key="3">
    <source>
        <dbReference type="ARBA" id="ARBA00022535"/>
    </source>
</evidence>
<evidence type="ECO:0000256" key="10">
    <source>
        <dbReference type="ARBA" id="ARBA00022992"/>
    </source>
</evidence>
<dbReference type="GO" id="GO:0005223">
    <property type="term" value="F:intracellularly cGMP-activated cation channel activity"/>
    <property type="evidence" value="ECO:0007669"/>
    <property type="project" value="TreeGrafter"/>
</dbReference>
<organism evidence="19 20">
    <name type="scientific">Poecilia latipinna</name>
    <name type="common">sailfin molly</name>
    <dbReference type="NCBI Taxonomy" id="48699"/>
    <lineage>
        <taxon>Eukaryota</taxon>
        <taxon>Metazoa</taxon>
        <taxon>Chordata</taxon>
        <taxon>Craniata</taxon>
        <taxon>Vertebrata</taxon>
        <taxon>Euteleostomi</taxon>
        <taxon>Actinopterygii</taxon>
        <taxon>Neopterygii</taxon>
        <taxon>Teleostei</taxon>
        <taxon>Neoteleostei</taxon>
        <taxon>Acanthomorphata</taxon>
        <taxon>Ovalentaria</taxon>
        <taxon>Atherinomorphae</taxon>
        <taxon>Cyprinodontiformes</taxon>
        <taxon>Poeciliidae</taxon>
        <taxon>Poeciliinae</taxon>
        <taxon>Poecilia</taxon>
    </lineage>
</organism>
<dbReference type="GO" id="GO:0005886">
    <property type="term" value="C:plasma membrane"/>
    <property type="evidence" value="ECO:0007669"/>
    <property type="project" value="TreeGrafter"/>
</dbReference>
<evidence type="ECO:0000259" key="18">
    <source>
        <dbReference type="PROSITE" id="PS50042"/>
    </source>
</evidence>
<dbReference type="GO" id="GO:0007608">
    <property type="term" value="P:sensory perception of smell"/>
    <property type="evidence" value="ECO:0007669"/>
    <property type="project" value="UniProtKB-KW"/>
</dbReference>
<dbReference type="InterPro" id="IPR005821">
    <property type="entry name" value="Ion_trans_dom"/>
</dbReference>
<dbReference type="InterPro" id="IPR032406">
    <property type="entry name" value="CLZ_dom"/>
</dbReference>
<keyword evidence="4" id="KW-0116">cAMP-binding</keyword>
<keyword evidence="20" id="KW-1185">Reference proteome</keyword>
<evidence type="ECO:0000256" key="9">
    <source>
        <dbReference type="ARBA" id="ARBA00022989"/>
    </source>
</evidence>
<keyword evidence="8" id="KW-0547">Nucleotide-binding</keyword>
<feature type="coiled-coil region" evidence="16">
    <location>
        <begin position="613"/>
        <end position="647"/>
    </location>
</feature>
<dbReference type="Gene3D" id="1.20.5.300">
    <property type="match status" value="1"/>
</dbReference>
<dbReference type="Pfam" id="PF00027">
    <property type="entry name" value="cNMP_binding"/>
    <property type="match status" value="1"/>
</dbReference>
<keyword evidence="16" id="KW-0175">Coiled coil</keyword>
<evidence type="ECO:0000256" key="17">
    <source>
        <dbReference type="SAM" id="Phobius"/>
    </source>
</evidence>
<keyword evidence="10" id="KW-0142">cGMP-binding</keyword>
<dbReference type="InterPro" id="IPR018488">
    <property type="entry name" value="cNMP-bd_CS"/>
</dbReference>
<evidence type="ECO:0000256" key="16">
    <source>
        <dbReference type="SAM" id="Coils"/>
    </source>
</evidence>
<dbReference type="InterPro" id="IPR000595">
    <property type="entry name" value="cNMP-bd_dom"/>
</dbReference>
<evidence type="ECO:0000256" key="15">
    <source>
        <dbReference type="ARBA" id="ARBA00023303"/>
    </source>
</evidence>
<dbReference type="PANTHER" id="PTHR45638:SF3">
    <property type="entry name" value="CYCLIC NUCLEOTIDE-GATED OLFACTORY CHANNEL"/>
    <property type="match status" value="1"/>
</dbReference>
<evidence type="ECO:0000256" key="5">
    <source>
        <dbReference type="ARBA" id="ARBA00022606"/>
    </source>
</evidence>
<comment type="subcellular location">
    <subcellularLocation>
        <location evidence="1">Membrane</location>
        <topology evidence="1">Multi-pass membrane protein</topology>
    </subcellularLocation>
</comment>
<dbReference type="FunFam" id="1.10.287.630:FF:000001">
    <property type="entry name" value="Cyclic nucleotide-gated channel alpha 3"/>
    <property type="match status" value="1"/>
</dbReference>
<keyword evidence="2" id="KW-0813">Transport</keyword>
<feature type="transmembrane region" description="Helical" evidence="17">
    <location>
        <begin position="165"/>
        <end position="185"/>
    </location>
</feature>
<sequence length="676" mass="78160">MTGQVPERDRSPHNLSVKTTLEEEIERAESKLTAHERNNNESLSFLFCCFCTRVPSVCDDTSSELQRVAALDPDGRSSENSFQRNGAISRLVKLVVRLREWAHRSLVEEEERPDSFLERFRGPELRTAPSRNSITQPDANGNNTPCSIYCVRWELLVVSPSDDAYYRWLFVIAIAVLYNWLLVIARACFDKLQVSIYICWLVLDYISDTVYILDSFVRLRTGFLEQGLLVKDHAKLRDSYIRTLQFKLDVVSILPTDLVYIYTGIHTPQLRFNRLLRFPRMFEFFDRTETRTNYPNIFRICNLVLYILVIIHWNACIYYAISKSLGFGSDTWVFPNISKPEYSSLTRSYVYCLYWSTLTLTTIGEMPAPVRDEEYLFVVFDFLVGVLIFATIVGNIGSMIANMNATRAEFQARIDAIKHYMHFRKVSRELETRVIKWFDYLWTNQKAVDEQEVLKNLPNKLRAEIAINVHLETLKKVRIFQDCEAGLLVELVLKLRPQVFSPGDYICRKGDIGKEMYIIKEGKLAVVADDGVTQYALLTAGSCFGEISILNIRGSKMGNRRTANIRSLGYSDLFCLSKDDLMEAVTEYPDAKTVLEDRGREILKKEGLLDENAEKGGLQKEDAEEKVERLESSLDTLQTRFARLLTEYTDTQQRLKQRITLLERHLNQTDCERPSW</sequence>
<dbReference type="Gene3D" id="1.10.287.70">
    <property type="match status" value="1"/>
</dbReference>
<evidence type="ECO:0000313" key="20">
    <source>
        <dbReference type="Proteomes" id="UP000261500"/>
    </source>
</evidence>
<keyword evidence="9 17" id="KW-1133">Transmembrane helix</keyword>
<dbReference type="Ensembl" id="ENSPLAT00000009104.1">
    <property type="protein sequence ID" value="ENSPLAP00000022173.1"/>
    <property type="gene ID" value="ENSPLAG00000006514.1"/>
</dbReference>
<dbReference type="SUPFAM" id="SSF81324">
    <property type="entry name" value="Voltage-gated potassium channels"/>
    <property type="match status" value="1"/>
</dbReference>
<keyword evidence="3" id="KW-0140">cGMP</keyword>
<dbReference type="SMART" id="SM00100">
    <property type="entry name" value="cNMP"/>
    <property type="match status" value="1"/>
</dbReference>
<dbReference type="PANTHER" id="PTHR45638">
    <property type="entry name" value="CYCLIC NUCLEOTIDE-GATED CATION CHANNEL SUBUNIT A"/>
    <property type="match status" value="1"/>
</dbReference>
<dbReference type="CDD" id="cd00038">
    <property type="entry name" value="CAP_ED"/>
    <property type="match status" value="1"/>
</dbReference>
<feature type="domain" description="Cyclic nucleotide-binding" evidence="18">
    <location>
        <begin position="479"/>
        <end position="585"/>
    </location>
</feature>
<evidence type="ECO:0000313" key="19">
    <source>
        <dbReference type="Ensembl" id="ENSPLAP00000022173.1"/>
    </source>
</evidence>
<feature type="transmembrane region" description="Helical" evidence="17">
    <location>
        <begin position="375"/>
        <end position="397"/>
    </location>
</feature>
<dbReference type="GO" id="GO:0044877">
    <property type="term" value="F:protein-containing complex binding"/>
    <property type="evidence" value="ECO:0007669"/>
    <property type="project" value="TreeGrafter"/>
</dbReference>
<dbReference type="FunFam" id="2.60.120.10:FF:000002">
    <property type="entry name" value="Cyclic nucleotide gated channel alpha 1a"/>
    <property type="match status" value="1"/>
</dbReference>
<keyword evidence="11" id="KW-0406">Ion transport</keyword>
<dbReference type="GO" id="GO:0030553">
    <property type="term" value="F:cGMP binding"/>
    <property type="evidence" value="ECO:0007669"/>
    <property type="project" value="UniProtKB-KW"/>
</dbReference>
<reference evidence="19" key="2">
    <citation type="submission" date="2025-09" db="UniProtKB">
        <authorList>
            <consortium name="Ensembl"/>
        </authorList>
    </citation>
    <scope>IDENTIFICATION</scope>
</reference>
<keyword evidence="13" id="KW-0114">cAMP</keyword>
<dbReference type="Pfam" id="PF16526">
    <property type="entry name" value="CLZ"/>
    <property type="match status" value="1"/>
</dbReference>
<dbReference type="SUPFAM" id="SSF51206">
    <property type="entry name" value="cAMP-binding domain-like"/>
    <property type="match status" value="1"/>
</dbReference>
<accession>A0A3B3VAY9</accession>
<evidence type="ECO:0000256" key="6">
    <source>
        <dbReference type="ARBA" id="ARBA00022692"/>
    </source>
</evidence>
<dbReference type="PROSITE" id="PS00889">
    <property type="entry name" value="CNMP_BINDING_2"/>
    <property type="match status" value="1"/>
</dbReference>
<reference evidence="19" key="1">
    <citation type="submission" date="2025-08" db="UniProtKB">
        <authorList>
            <consortium name="Ensembl"/>
        </authorList>
    </citation>
    <scope>IDENTIFICATION</scope>
</reference>
<dbReference type="Proteomes" id="UP000261500">
    <property type="component" value="Unplaced"/>
</dbReference>
<evidence type="ECO:0000256" key="8">
    <source>
        <dbReference type="ARBA" id="ARBA00022741"/>
    </source>
</evidence>
<protein>
    <submittedName>
        <fullName evidence="19">Cyclic nucleotide gated channel subunit alpha 2</fullName>
    </submittedName>
</protein>
<evidence type="ECO:0000256" key="2">
    <source>
        <dbReference type="ARBA" id="ARBA00022448"/>
    </source>
</evidence>
<dbReference type="Gene3D" id="2.60.120.10">
    <property type="entry name" value="Jelly Rolls"/>
    <property type="match status" value="1"/>
</dbReference>
<dbReference type="AlphaFoldDB" id="A0A3B3VAY9"/>
<evidence type="ECO:0000256" key="12">
    <source>
        <dbReference type="ARBA" id="ARBA00023136"/>
    </source>
</evidence>
<dbReference type="GO" id="GO:0005222">
    <property type="term" value="F:intracellularly cAMP-activated cation channel activity"/>
    <property type="evidence" value="ECO:0007669"/>
    <property type="project" value="TreeGrafter"/>
</dbReference>